<evidence type="ECO:0000313" key="2">
    <source>
        <dbReference type="Proteomes" id="UP000054776"/>
    </source>
</evidence>
<keyword evidence="2" id="KW-1185">Reference proteome</keyword>
<gene>
    <name evidence="1" type="ORF">T01_2077</name>
</gene>
<evidence type="ECO:0000313" key="1">
    <source>
        <dbReference type="EMBL" id="KRY37293.1"/>
    </source>
</evidence>
<dbReference type="Proteomes" id="UP000054776">
    <property type="component" value="Unassembled WGS sequence"/>
</dbReference>
<reference evidence="1 2" key="1">
    <citation type="submission" date="2015-01" db="EMBL/GenBank/DDBJ databases">
        <title>Evolution of Trichinella species and genotypes.</title>
        <authorList>
            <person name="Korhonen P.K."/>
            <person name="Edoardo P."/>
            <person name="Giuseppe L.R."/>
            <person name="Gasser R.B."/>
        </authorList>
    </citation>
    <scope>NUCLEOTIDE SEQUENCE [LARGE SCALE GENOMIC DNA]</scope>
    <source>
        <strain evidence="1">ISS3</strain>
    </source>
</reference>
<protein>
    <submittedName>
        <fullName evidence="1">Uncharacterized protein</fullName>
    </submittedName>
</protein>
<name>A0A0V1BJU2_TRISP</name>
<dbReference type="InParanoid" id="A0A0V1BJU2"/>
<comment type="caution">
    <text evidence="1">The sequence shown here is derived from an EMBL/GenBank/DDBJ whole genome shotgun (WGS) entry which is preliminary data.</text>
</comment>
<accession>A0A0V1BJU2</accession>
<dbReference type="EMBL" id="JYDH01000035">
    <property type="protein sequence ID" value="KRY37293.1"/>
    <property type="molecule type" value="Genomic_DNA"/>
</dbReference>
<sequence>MEQTRRCNEIALFNDEWKLCFLRLMDLICEWQSDCTSQKMRLLFSNFTGIKMNEST</sequence>
<dbReference type="OrthoDB" id="10430444at2759"/>
<proteinExistence type="predicted"/>
<organism evidence="1 2">
    <name type="scientific">Trichinella spiralis</name>
    <name type="common">Trichina worm</name>
    <dbReference type="NCBI Taxonomy" id="6334"/>
    <lineage>
        <taxon>Eukaryota</taxon>
        <taxon>Metazoa</taxon>
        <taxon>Ecdysozoa</taxon>
        <taxon>Nematoda</taxon>
        <taxon>Enoplea</taxon>
        <taxon>Dorylaimia</taxon>
        <taxon>Trichinellida</taxon>
        <taxon>Trichinellidae</taxon>
        <taxon>Trichinella</taxon>
    </lineage>
</organism>
<dbReference type="AlphaFoldDB" id="A0A0V1BJU2"/>